<feature type="transmembrane region" description="Helical" evidence="1">
    <location>
        <begin position="12"/>
        <end position="32"/>
    </location>
</feature>
<evidence type="ECO:0000313" key="3">
    <source>
        <dbReference type="Proteomes" id="UP000823399"/>
    </source>
</evidence>
<dbReference type="GeneID" id="64699709"/>
<evidence type="ECO:0000256" key="1">
    <source>
        <dbReference type="SAM" id="Phobius"/>
    </source>
</evidence>
<dbReference type="AlphaFoldDB" id="A0A9P7F5I6"/>
<comment type="caution">
    <text evidence="2">The sequence shown here is derived from an EMBL/GenBank/DDBJ whole genome shotgun (WGS) entry which is preliminary data.</text>
</comment>
<name>A0A9P7F5I6_9AGAM</name>
<keyword evidence="1" id="KW-0812">Transmembrane</keyword>
<organism evidence="2 3">
    <name type="scientific">Suillus discolor</name>
    <dbReference type="NCBI Taxonomy" id="1912936"/>
    <lineage>
        <taxon>Eukaryota</taxon>
        <taxon>Fungi</taxon>
        <taxon>Dikarya</taxon>
        <taxon>Basidiomycota</taxon>
        <taxon>Agaricomycotina</taxon>
        <taxon>Agaricomycetes</taxon>
        <taxon>Agaricomycetidae</taxon>
        <taxon>Boletales</taxon>
        <taxon>Suillineae</taxon>
        <taxon>Suillaceae</taxon>
        <taxon>Suillus</taxon>
    </lineage>
</organism>
<dbReference type="Proteomes" id="UP000823399">
    <property type="component" value="Unassembled WGS sequence"/>
</dbReference>
<proteinExistence type="predicted"/>
<feature type="non-terminal residue" evidence="2">
    <location>
        <position position="102"/>
    </location>
</feature>
<keyword evidence="3" id="KW-1185">Reference proteome</keyword>
<dbReference type="RefSeq" id="XP_041292400.1">
    <property type="nucleotide sequence ID" value="XM_041437450.1"/>
</dbReference>
<sequence>LVTSVIVFSTDCVCFTIKTLPLIVSWLPLMLAIRARTWFLGISNLGFSTNTVYLHVSVISVFGTVVKVCRRLSSPVAAMICFMVKLSSAELSFCDIVDGTGL</sequence>
<protein>
    <submittedName>
        <fullName evidence="2">Uncharacterized protein</fullName>
    </submittedName>
</protein>
<accession>A0A9P7F5I6</accession>
<gene>
    <name evidence="2" type="ORF">F5147DRAFT_696632</name>
</gene>
<reference evidence="2" key="1">
    <citation type="journal article" date="2020" name="New Phytol.">
        <title>Comparative genomics reveals dynamic genome evolution in host specialist ectomycorrhizal fungi.</title>
        <authorList>
            <person name="Lofgren L.A."/>
            <person name="Nguyen N.H."/>
            <person name="Vilgalys R."/>
            <person name="Ruytinx J."/>
            <person name="Liao H.L."/>
            <person name="Branco S."/>
            <person name="Kuo A."/>
            <person name="LaButti K."/>
            <person name="Lipzen A."/>
            <person name="Andreopoulos W."/>
            <person name="Pangilinan J."/>
            <person name="Riley R."/>
            <person name="Hundley H."/>
            <person name="Na H."/>
            <person name="Barry K."/>
            <person name="Grigoriev I.V."/>
            <person name="Stajich J.E."/>
            <person name="Kennedy P.G."/>
        </authorList>
    </citation>
    <scope>NUCLEOTIDE SEQUENCE</scope>
    <source>
        <strain evidence="2">FC423</strain>
    </source>
</reference>
<dbReference type="EMBL" id="JABBWM010000030">
    <property type="protein sequence ID" value="KAG2107669.1"/>
    <property type="molecule type" value="Genomic_DNA"/>
</dbReference>
<keyword evidence="1" id="KW-0472">Membrane</keyword>
<keyword evidence="1" id="KW-1133">Transmembrane helix</keyword>
<evidence type="ECO:0000313" key="2">
    <source>
        <dbReference type="EMBL" id="KAG2107669.1"/>
    </source>
</evidence>